<accession>A0A164PRP8</accession>
<reference evidence="11 12" key="1">
    <citation type="journal article" date="2016" name="Mol. Biol. Evol.">
        <title>Comparative Genomics of Early-Diverging Mushroom-Forming Fungi Provides Insights into the Origins of Lignocellulose Decay Capabilities.</title>
        <authorList>
            <person name="Nagy L.G."/>
            <person name="Riley R."/>
            <person name="Tritt A."/>
            <person name="Adam C."/>
            <person name="Daum C."/>
            <person name="Floudas D."/>
            <person name="Sun H."/>
            <person name="Yadav J.S."/>
            <person name="Pangilinan J."/>
            <person name="Larsson K.H."/>
            <person name="Matsuura K."/>
            <person name="Barry K."/>
            <person name="Labutti K."/>
            <person name="Kuo R."/>
            <person name="Ohm R.A."/>
            <person name="Bhattacharya S.S."/>
            <person name="Shirouzu T."/>
            <person name="Yoshinaga Y."/>
            <person name="Martin F.M."/>
            <person name="Grigoriev I.V."/>
            <person name="Hibbett D.S."/>
        </authorList>
    </citation>
    <scope>NUCLEOTIDE SEQUENCE [LARGE SCALE GENOMIC DNA]</scope>
    <source>
        <strain evidence="11 12">HHB9708</strain>
    </source>
</reference>
<evidence type="ECO:0000256" key="1">
    <source>
        <dbReference type="ARBA" id="ARBA00009928"/>
    </source>
</evidence>
<comment type="catalytic activity">
    <reaction evidence="7">
        <text>L-tyrosine + O2 = L-dopaquinone + H2O</text>
        <dbReference type="Rhea" id="RHEA:18117"/>
        <dbReference type="ChEBI" id="CHEBI:15377"/>
        <dbReference type="ChEBI" id="CHEBI:15379"/>
        <dbReference type="ChEBI" id="CHEBI:57924"/>
        <dbReference type="ChEBI" id="CHEBI:58315"/>
        <dbReference type="EC" id="1.14.18.1"/>
    </reaction>
</comment>
<dbReference type="InterPro" id="IPR002227">
    <property type="entry name" value="Tyrosinase_Cu-bd"/>
</dbReference>
<dbReference type="InterPro" id="IPR050316">
    <property type="entry name" value="Tyrosinase/Hemocyanin"/>
</dbReference>
<evidence type="ECO:0000313" key="12">
    <source>
        <dbReference type="Proteomes" id="UP000076722"/>
    </source>
</evidence>
<feature type="compositionally biased region" description="Polar residues" evidence="8">
    <location>
        <begin position="233"/>
        <end position="247"/>
    </location>
</feature>
<evidence type="ECO:0000256" key="6">
    <source>
        <dbReference type="ARBA" id="ARBA00048233"/>
    </source>
</evidence>
<evidence type="ECO:0000256" key="3">
    <source>
        <dbReference type="ARBA" id="ARBA00022723"/>
    </source>
</evidence>
<evidence type="ECO:0000313" key="11">
    <source>
        <dbReference type="EMBL" id="KZS88977.1"/>
    </source>
</evidence>
<feature type="compositionally biased region" description="Low complexity" evidence="8">
    <location>
        <begin position="297"/>
        <end position="310"/>
    </location>
</feature>
<dbReference type="AlphaFoldDB" id="A0A164PRP8"/>
<dbReference type="Pfam" id="PF00264">
    <property type="entry name" value="Tyrosinase"/>
    <property type="match status" value="1"/>
</dbReference>
<dbReference type="SUPFAM" id="SSF48056">
    <property type="entry name" value="Di-copper centre-containing domain"/>
    <property type="match status" value="1"/>
</dbReference>
<feature type="region of interest" description="Disordered" evidence="8">
    <location>
        <begin position="223"/>
        <end position="247"/>
    </location>
</feature>
<feature type="region of interest" description="Disordered" evidence="8">
    <location>
        <begin position="297"/>
        <end position="329"/>
    </location>
</feature>
<dbReference type="EC" id="1.14.18.1" evidence="2"/>
<keyword evidence="3" id="KW-0479">Metal-binding</keyword>
<comment type="similarity">
    <text evidence="1">Belongs to the tyrosinase family.</text>
</comment>
<protein>
    <recommendedName>
        <fullName evidence="2">tyrosinase</fullName>
        <ecNumber evidence="2">1.14.18.1</ecNumber>
    </recommendedName>
</protein>
<name>A0A164PRP8_9AGAM</name>
<keyword evidence="5" id="KW-0470">Melanin biosynthesis</keyword>
<feature type="non-terminal residue" evidence="11">
    <location>
        <position position="508"/>
    </location>
</feature>
<dbReference type="GO" id="GO:0046872">
    <property type="term" value="F:metal ion binding"/>
    <property type="evidence" value="ECO:0007669"/>
    <property type="project" value="UniProtKB-KW"/>
</dbReference>
<evidence type="ECO:0000256" key="8">
    <source>
        <dbReference type="SAM" id="MobiDB-lite"/>
    </source>
</evidence>
<dbReference type="GO" id="GO:0042438">
    <property type="term" value="P:melanin biosynthetic process"/>
    <property type="evidence" value="ECO:0007669"/>
    <property type="project" value="UniProtKB-KW"/>
</dbReference>
<dbReference type="InterPro" id="IPR008922">
    <property type="entry name" value="Di-copper_centre_dom_sf"/>
</dbReference>
<evidence type="ECO:0000256" key="5">
    <source>
        <dbReference type="ARBA" id="ARBA00023101"/>
    </source>
</evidence>
<evidence type="ECO:0000256" key="2">
    <source>
        <dbReference type="ARBA" id="ARBA00011906"/>
    </source>
</evidence>
<dbReference type="PROSITE" id="PS00498">
    <property type="entry name" value="TYROSINASE_2"/>
    <property type="match status" value="1"/>
</dbReference>
<proteinExistence type="inferred from homology"/>
<comment type="catalytic activity">
    <reaction evidence="6">
        <text>2 L-dopa + O2 = 2 L-dopaquinone + 2 H2O</text>
        <dbReference type="Rhea" id="RHEA:34287"/>
        <dbReference type="ChEBI" id="CHEBI:15377"/>
        <dbReference type="ChEBI" id="CHEBI:15379"/>
        <dbReference type="ChEBI" id="CHEBI:57504"/>
        <dbReference type="ChEBI" id="CHEBI:57924"/>
        <dbReference type="EC" id="1.14.18.1"/>
    </reaction>
</comment>
<gene>
    <name evidence="11" type="ORF">SISNIDRAFT_459185</name>
</gene>
<organism evidence="11 12">
    <name type="scientific">Sistotremastrum niveocremeum HHB9708</name>
    <dbReference type="NCBI Taxonomy" id="1314777"/>
    <lineage>
        <taxon>Eukaryota</taxon>
        <taxon>Fungi</taxon>
        <taxon>Dikarya</taxon>
        <taxon>Basidiomycota</taxon>
        <taxon>Agaricomycotina</taxon>
        <taxon>Agaricomycetes</taxon>
        <taxon>Sistotremastrales</taxon>
        <taxon>Sistotremastraceae</taxon>
        <taxon>Sertulicium</taxon>
        <taxon>Sertulicium niveocremeum</taxon>
    </lineage>
</organism>
<evidence type="ECO:0000259" key="10">
    <source>
        <dbReference type="PROSITE" id="PS00498"/>
    </source>
</evidence>
<feature type="domain" description="Tyrosinase copper-binding" evidence="10">
    <location>
        <begin position="363"/>
        <end position="374"/>
    </location>
</feature>
<sequence>MTSAATTETYPITGIPTAARPQIDPVPLRPEINAWVSNPANADQVALFVLALDKFQKLDYDDKLSYFKVCGIHGLPRAPWDQPPNVDGGYYCAHGSILFPTWHRPYLLLFEQRIYEIMVSDIIPLAKQQDQPRLLDLAKAWRFPYWDWAVTNVDVPDIVRRPFLPELISKSLAGVFGVNVQKDPETGAIQPNNPLYSFRTPEPMGKYGIPVDNSQPYDIAKSTSRYPPRYKQGDQSAETQWTNGVQNNDDVTKALRVQQDDDGPNHPSALAGGVYRLLTPGQYKYYGDFATVTYNPPSGSSSAKADAGAPGERENLKANFRPPSSHTSLESVHNTAHHSIGGDFTLPGFGTGHMADQSIAAFDPIFWLHHCHIDRLLAIWQTLNPDLWLLDADVDRSTRGKMSEKALSPFHADKKRTSYTSNKVREWTQFGYTYPELQYWLPQYRDGNGKFSQEKYVADVSRQVKALYGPTTGTSTGYDYVVNVEYDRYVPRIPRKADTDILRMKIRT</sequence>
<dbReference type="PROSITE" id="PS00497">
    <property type="entry name" value="TYROSINASE_1"/>
    <property type="match status" value="1"/>
</dbReference>
<feature type="domain" description="Tyrosinase copper-binding" evidence="9">
    <location>
        <begin position="94"/>
        <end position="111"/>
    </location>
</feature>
<dbReference type="EMBL" id="KV419431">
    <property type="protein sequence ID" value="KZS88977.1"/>
    <property type="molecule type" value="Genomic_DNA"/>
</dbReference>
<dbReference type="PRINTS" id="PR00092">
    <property type="entry name" value="TYROSINASE"/>
</dbReference>
<dbReference type="STRING" id="1314777.A0A164PRP8"/>
<dbReference type="Proteomes" id="UP000076722">
    <property type="component" value="Unassembled WGS sequence"/>
</dbReference>
<dbReference type="Gene3D" id="1.10.1280.10">
    <property type="entry name" value="Di-copper center containing domain from catechol oxidase"/>
    <property type="match status" value="1"/>
</dbReference>
<evidence type="ECO:0000256" key="4">
    <source>
        <dbReference type="ARBA" id="ARBA00023008"/>
    </source>
</evidence>
<evidence type="ECO:0000259" key="9">
    <source>
        <dbReference type="PROSITE" id="PS00497"/>
    </source>
</evidence>
<keyword evidence="4" id="KW-0186">Copper</keyword>
<dbReference type="GO" id="GO:0004503">
    <property type="term" value="F:tyrosinase activity"/>
    <property type="evidence" value="ECO:0007669"/>
    <property type="project" value="UniProtKB-EC"/>
</dbReference>
<evidence type="ECO:0000256" key="7">
    <source>
        <dbReference type="ARBA" id="ARBA00048881"/>
    </source>
</evidence>
<dbReference type="OrthoDB" id="6132182at2759"/>
<dbReference type="PANTHER" id="PTHR11474:SF76">
    <property type="entry name" value="SHKT DOMAIN-CONTAINING PROTEIN"/>
    <property type="match status" value="1"/>
</dbReference>
<keyword evidence="12" id="KW-1185">Reference proteome</keyword>
<dbReference type="PANTHER" id="PTHR11474">
    <property type="entry name" value="TYROSINASE FAMILY MEMBER"/>
    <property type="match status" value="1"/>
</dbReference>